<organism evidence="3 4">
    <name type="scientific">Amycolatopsis japonica</name>
    <dbReference type="NCBI Taxonomy" id="208439"/>
    <lineage>
        <taxon>Bacteria</taxon>
        <taxon>Bacillati</taxon>
        <taxon>Actinomycetota</taxon>
        <taxon>Actinomycetes</taxon>
        <taxon>Pseudonocardiales</taxon>
        <taxon>Pseudonocardiaceae</taxon>
        <taxon>Amycolatopsis</taxon>
        <taxon>Amycolatopsis japonica group</taxon>
    </lineage>
</organism>
<dbReference type="eggNOG" id="COG4227">
    <property type="taxonomic scope" value="Bacteria"/>
</dbReference>
<protein>
    <recommendedName>
        <fullName evidence="2">N-terminal domain-containing protein</fullName>
    </recommendedName>
</protein>
<dbReference type="Proteomes" id="UP000028492">
    <property type="component" value="Chromosome"/>
</dbReference>
<keyword evidence="4" id="KW-1185">Reference proteome</keyword>
<sequence>MASALNGATYRHDPNKVHFGSYGDGVNGTVEIRKFGDHVRFEIAVPKKLAPAMAENISSLGKVDVSEGSEPQMAPEVESERETPDQVLTEDANDGKEKRSKLTPEERKERHDALSRKLSDGIAELAEDDGRWEEFLRAAQGFAATWSFNNIMLILLQAAERGFTPSIMKTSRAWNKLGRKIKAGEKALYIFEPMKYRLSLEEAQKEGKKGFGSDGKPRMAIRGVRPSPRFDVSQTEGEPLPEDLASRALVTDDEIAEVWEAVAAEIRGSGYDVVGGPPDDVDSYTDPEALEVWVCDTLDDKAAITAALRELAHIRLDHLDDADEYRQHRERMDREASAVAIIAAGALGLNTSPHQQPALADWLEGDAELLAETAERVTTAAQEIIRALQEPAVPV</sequence>
<dbReference type="Pfam" id="PF08401">
    <property type="entry name" value="ArdcN"/>
    <property type="match status" value="1"/>
</dbReference>
<dbReference type="HOGENOM" id="CLU_697636_0_0_11"/>
<accession>A0A075UVX3</accession>
<gene>
    <name evidence="3" type="ORF">AJAP_07410</name>
</gene>
<feature type="region of interest" description="Disordered" evidence="1">
    <location>
        <begin position="207"/>
        <end position="239"/>
    </location>
</feature>
<feature type="domain" description="N-terminal" evidence="2">
    <location>
        <begin position="144"/>
        <end position="196"/>
    </location>
</feature>
<feature type="region of interest" description="Disordered" evidence="1">
    <location>
        <begin position="61"/>
        <end position="114"/>
    </location>
</feature>
<feature type="compositionally biased region" description="Basic and acidic residues" evidence="1">
    <location>
        <begin position="93"/>
        <end position="114"/>
    </location>
</feature>
<evidence type="ECO:0000259" key="2">
    <source>
        <dbReference type="Pfam" id="PF08401"/>
    </source>
</evidence>
<dbReference type="GO" id="GO:0003697">
    <property type="term" value="F:single-stranded DNA binding"/>
    <property type="evidence" value="ECO:0007669"/>
    <property type="project" value="InterPro"/>
</dbReference>
<evidence type="ECO:0000313" key="3">
    <source>
        <dbReference type="EMBL" id="AIG74395.1"/>
    </source>
</evidence>
<name>A0A075UVX3_9PSEU</name>
<feature type="compositionally biased region" description="Basic and acidic residues" evidence="1">
    <location>
        <begin position="207"/>
        <end position="217"/>
    </location>
</feature>
<dbReference type="AlphaFoldDB" id="A0A075UVX3"/>
<evidence type="ECO:0000256" key="1">
    <source>
        <dbReference type="SAM" id="MobiDB-lite"/>
    </source>
</evidence>
<dbReference type="KEGG" id="aja:AJAP_07410"/>
<proteinExistence type="predicted"/>
<evidence type="ECO:0000313" key="4">
    <source>
        <dbReference type="Proteomes" id="UP000028492"/>
    </source>
</evidence>
<dbReference type="EMBL" id="CP008953">
    <property type="protein sequence ID" value="AIG74395.1"/>
    <property type="molecule type" value="Genomic_DNA"/>
</dbReference>
<dbReference type="InterPro" id="IPR013610">
    <property type="entry name" value="ArdC_N"/>
</dbReference>
<reference evidence="3 4" key="1">
    <citation type="journal article" date="2014" name="J. Biotechnol.">
        <title>Complete genome sequence of the actinobacterium Amycolatopsis japonica MG417-CF17(T) (=DSM 44213T) producing (S,S)-N,N'-ethylenediaminedisuccinic acid.</title>
        <authorList>
            <person name="Stegmann E."/>
            <person name="Albersmeier A."/>
            <person name="Spohn M."/>
            <person name="Gert H."/>
            <person name="Weber T."/>
            <person name="Wohlleben W."/>
            <person name="Kalinowski J."/>
            <person name="Ruckert C."/>
        </authorList>
    </citation>
    <scope>NUCLEOTIDE SEQUENCE [LARGE SCALE GENOMIC DNA]</scope>
    <source>
        <strain evidence="4">MG417-CF17 (DSM 44213)</strain>
    </source>
</reference>